<dbReference type="InterPro" id="IPR057666">
    <property type="entry name" value="DrpA_SLOG"/>
</dbReference>
<reference evidence="2" key="1">
    <citation type="journal article" name="DNA Res.">
        <title>The physiological potential of anammox bacteria as revealed by their core genome structure.</title>
        <authorList>
            <person name="Okubo T."/>
            <person name="Toyoda A."/>
            <person name="Fukuhara K."/>
            <person name="Uchiyama I."/>
            <person name="Harigaya Y."/>
            <person name="Kuroiwa M."/>
            <person name="Suzuki T."/>
            <person name="Murakami Y."/>
            <person name="Suwa Y."/>
            <person name="Takami H."/>
        </authorList>
    </citation>
    <scope>NUCLEOTIDE SEQUENCE</scope>
    <source>
        <strain evidence="2">317325-2</strain>
    </source>
</reference>
<evidence type="ECO:0000313" key="3">
    <source>
        <dbReference type="Proteomes" id="UP000662873"/>
    </source>
</evidence>
<dbReference type="Gene3D" id="3.40.50.450">
    <property type="match status" value="1"/>
</dbReference>
<proteinExistence type="predicted"/>
<dbReference type="Pfam" id="PF02481">
    <property type="entry name" value="DNA_processg_A"/>
    <property type="match status" value="1"/>
</dbReference>
<name>A0A809R4Q6_9BACT</name>
<dbReference type="AlphaFoldDB" id="A0A809R4Q6"/>
<accession>A0A809R4Q6</accession>
<evidence type="ECO:0000313" key="2">
    <source>
        <dbReference type="EMBL" id="BBO22573.1"/>
    </source>
</evidence>
<feature type="domain" description="Smf/DprA SLOG" evidence="1">
    <location>
        <begin position="87"/>
        <end position="157"/>
    </location>
</feature>
<evidence type="ECO:0000259" key="1">
    <source>
        <dbReference type="Pfam" id="PF02481"/>
    </source>
</evidence>
<sequence>MKLTRRRFTLALAMTPGIGGALLTRVLTRCEALQCDGDSFFKLSPQALQEDFGLPPRVAETLAHYSDNADKADGEYLEKLEARGVQVVTAADAHFPEALSKFMPDHPALLFLYGNGHLLNAKTFAVLSSKEASPTELDRIEKLAEEGILQSEILVTSATRPEYQRSAVVPLRWGSPRVLCLDRGVEATLGEDLTEEPFRAARLWRYQFDPKCDLVVSPYRPTMKFGRATAKTRDFLVAGLSRRIDFVRINPGGVMRQVLGHALDSGRPCRVCQSDPNFAGWRELGVEGIDI</sequence>
<dbReference type="Proteomes" id="UP000662873">
    <property type="component" value="Chromosome"/>
</dbReference>
<organism evidence="2 3">
    <name type="scientific">Candidatus Nitrosymbiomonas proteolyticus</name>
    <dbReference type="NCBI Taxonomy" id="2608984"/>
    <lineage>
        <taxon>Bacteria</taxon>
        <taxon>Bacillati</taxon>
        <taxon>Armatimonadota</taxon>
        <taxon>Armatimonadota incertae sedis</taxon>
        <taxon>Candidatus Nitrosymbiomonas</taxon>
    </lineage>
</organism>
<protein>
    <submittedName>
        <fullName evidence="2">Rossmann fold nucleotide-binding protein</fullName>
    </submittedName>
</protein>
<dbReference type="GO" id="GO:0009294">
    <property type="term" value="P:DNA-mediated transformation"/>
    <property type="evidence" value="ECO:0007669"/>
    <property type="project" value="InterPro"/>
</dbReference>
<dbReference type="EMBL" id="AP021858">
    <property type="protein sequence ID" value="BBO22573.1"/>
    <property type="molecule type" value="Genomic_DNA"/>
</dbReference>
<dbReference type="KEGG" id="npy:NPRO_01680"/>
<gene>
    <name evidence="2" type="ORF">NPRO_01680</name>
</gene>